<accession>A0ABP8QF64</accession>
<comment type="caution">
    <text evidence="1">The sequence shown here is derived from an EMBL/GenBank/DDBJ whole genome shotgun (WGS) entry which is preliminary data.</text>
</comment>
<sequence length="332" mass="38042">MIAFFGASVTEQKNGYVDHFSLAVDNIEVKKYGYGGMHLCDAGICFIDEVVKAKPTHCYVDWFSTSYNDIGDNTISYIDTIINKLTSIQCKVIFLFFPSRSPEKSDFYQYCKAALIERNIHYIPLDEKITNSNIETILRDNIHTTAHGSRIYSEIILGDYYRSIIPAVNAVNETKYLSIKKLNVEKCFDEKVVLTGNCSIIGFLLTIGNHSGIVRVKSEMHTEEINTWDRWCHFPRLNFKFPMKMNGSATLEILDVDFDTSSCKEIPCFRKFRKSLIIHNIFYIGGKLEVVNACDGKKINHVQLKVNKTLGRIKQKLRGLKKFGFHSKNKLE</sequence>
<organism evidence="1 2">
    <name type="scientific">Pseudaeromonas paramecii</name>
    <dbReference type="NCBI Taxonomy" id="2138166"/>
    <lineage>
        <taxon>Bacteria</taxon>
        <taxon>Pseudomonadati</taxon>
        <taxon>Pseudomonadota</taxon>
        <taxon>Gammaproteobacteria</taxon>
        <taxon>Aeromonadales</taxon>
        <taxon>Aeromonadaceae</taxon>
        <taxon>Pseudaeromonas</taxon>
    </lineage>
</organism>
<dbReference type="Proteomes" id="UP001501321">
    <property type="component" value="Unassembled WGS sequence"/>
</dbReference>
<dbReference type="InterPro" id="IPR036514">
    <property type="entry name" value="SGNH_hydro_sf"/>
</dbReference>
<proteinExistence type="predicted"/>
<name>A0ABP8QF64_9GAMM</name>
<gene>
    <name evidence="1" type="ORF">GCM10023095_24840</name>
</gene>
<dbReference type="EMBL" id="BAABFC010000017">
    <property type="protein sequence ID" value="GAA4501539.1"/>
    <property type="molecule type" value="Genomic_DNA"/>
</dbReference>
<reference evidence="2" key="1">
    <citation type="journal article" date="2019" name="Int. J. Syst. Evol. Microbiol.">
        <title>The Global Catalogue of Microorganisms (GCM) 10K type strain sequencing project: providing services to taxonomists for standard genome sequencing and annotation.</title>
        <authorList>
            <consortium name="The Broad Institute Genomics Platform"/>
            <consortium name="The Broad Institute Genome Sequencing Center for Infectious Disease"/>
            <person name="Wu L."/>
            <person name="Ma J."/>
        </authorList>
    </citation>
    <scope>NUCLEOTIDE SEQUENCE [LARGE SCALE GENOMIC DNA]</scope>
    <source>
        <strain evidence="2">JCM 32226</strain>
    </source>
</reference>
<protein>
    <submittedName>
        <fullName evidence="1">Uncharacterized protein</fullName>
    </submittedName>
</protein>
<dbReference type="RefSeq" id="WP_345013573.1">
    <property type="nucleotide sequence ID" value="NZ_BAABFC010000017.1"/>
</dbReference>
<dbReference type="SUPFAM" id="SSF52266">
    <property type="entry name" value="SGNH hydrolase"/>
    <property type="match status" value="1"/>
</dbReference>
<evidence type="ECO:0000313" key="2">
    <source>
        <dbReference type="Proteomes" id="UP001501321"/>
    </source>
</evidence>
<dbReference type="Gene3D" id="3.40.50.1110">
    <property type="entry name" value="SGNH hydrolase"/>
    <property type="match status" value="1"/>
</dbReference>
<evidence type="ECO:0000313" key="1">
    <source>
        <dbReference type="EMBL" id="GAA4501539.1"/>
    </source>
</evidence>
<keyword evidence="2" id="KW-1185">Reference proteome</keyword>